<keyword evidence="1" id="KW-0472">Membrane</keyword>
<proteinExistence type="predicted"/>
<dbReference type="Proteomes" id="UP000401081">
    <property type="component" value="Unassembled WGS sequence"/>
</dbReference>
<keyword evidence="1" id="KW-1133">Transmembrane helix</keyword>
<sequence length="128" mass="14524">MNWQRFNKVSSFSGETSGIVKKNFIITAALLSSLFLAAIVSLLYIADNLNNKADARSSLLLQKALTNRQEKIRANLMDNADWGEAYNNLHKQVNVKWAWDSQNLGESLYTNYQYEGVFVFVSRRGDAL</sequence>
<dbReference type="Pfam" id="PF05228">
    <property type="entry name" value="CHASE4"/>
    <property type="match status" value="1"/>
</dbReference>
<accession>A0A485C4L3</accession>
<feature type="domain" description="CHASE4" evidence="2">
    <location>
        <begin position="64"/>
        <end position="120"/>
    </location>
</feature>
<organism evidence="3 4">
    <name type="scientific">Kluyvera cryocrescens</name>
    <name type="common">Kluyvera citrophila</name>
    <dbReference type="NCBI Taxonomy" id="580"/>
    <lineage>
        <taxon>Bacteria</taxon>
        <taxon>Pseudomonadati</taxon>
        <taxon>Pseudomonadota</taxon>
        <taxon>Gammaproteobacteria</taxon>
        <taxon>Enterobacterales</taxon>
        <taxon>Enterobacteriaceae</taxon>
        <taxon>Kluyvera</taxon>
    </lineage>
</organism>
<evidence type="ECO:0000256" key="1">
    <source>
        <dbReference type="SAM" id="Phobius"/>
    </source>
</evidence>
<evidence type="ECO:0000259" key="2">
    <source>
        <dbReference type="Pfam" id="PF05228"/>
    </source>
</evidence>
<dbReference type="InterPro" id="IPR007892">
    <property type="entry name" value="CHASE4"/>
</dbReference>
<keyword evidence="4" id="KW-1185">Reference proteome</keyword>
<reference evidence="3 4" key="1">
    <citation type="submission" date="2019-03" db="EMBL/GenBank/DDBJ databases">
        <authorList>
            <consortium name="Pathogen Informatics"/>
        </authorList>
    </citation>
    <scope>NUCLEOTIDE SEQUENCE [LARGE SCALE GENOMIC DNA]</scope>
    <source>
        <strain evidence="3 4">NCTC12993</strain>
    </source>
</reference>
<evidence type="ECO:0000313" key="4">
    <source>
        <dbReference type="Proteomes" id="UP000401081"/>
    </source>
</evidence>
<dbReference type="AlphaFoldDB" id="A0A485C4L3"/>
<evidence type="ECO:0000313" key="3">
    <source>
        <dbReference type="EMBL" id="VFS78908.1"/>
    </source>
</evidence>
<gene>
    <name evidence="3" type="ORF">NCTC12993_05727</name>
</gene>
<feature type="transmembrane region" description="Helical" evidence="1">
    <location>
        <begin position="24"/>
        <end position="46"/>
    </location>
</feature>
<dbReference type="EMBL" id="CAADJD010000024">
    <property type="protein sequence ID" value="VFS78908.1"/>
    <property type="molecule type" value="Genomic_DNA"/>
</dbReference>
<name>A0A485C4L3_KLUCR</name>
<protein>
    <submittedName>
        <fullName evidence="3">CHASE4 domain</fullName>
    </submittedName>
</protein>
<keyword evidence="1" id="KW-0812">Transmembrane</keyword>